<dbReference type="RefSeq" id="WP_137613874.1">
    <property type="nucleotide sequence ID" value="NZ_BJDW01000010.1"/>
</dbReference>
<dbReference type="Gene3D" id="3.40.50.11200">
    <property type="match status" value="1"/>
</dbReference>
<dbReference type="InterPro" id="IPR036490">
    <property type="entry name" value="ThsB_TIR-like_sf"/>
</dbReference>
<gene>
    <name evidence="2" type="ORF">P7H59_11785</name>
</gene>
<dbReference type="InterPro" id="IPR015032">
    <property type="entry name" value="ThsB__TIR-like_domain"/>
</dbReference>
<keyword evidence="3" id="KW-1185">Reference proteome</keyword>
<organism evidence="2 3">
    <name type="scientific">Enterococcus viikkiensis</name>
    <dbReference type="NCBI Taxonomy" id="930854"/>
    <lineage>
        <taxon>Bacteria</taxon>
        <taxon>Bacillati</taxon>
        <taxon>Bacillota</taxon>
        <taxon>Bacilli</taxon>
        <taxon>Lactobacillales</taxon>
        <taxon>Enterococcaceae</taxon>
        <taxon>Enterococcus</taxon>
    </lineage>
</organism>
<sequence>MANRVFFSFHYENDFSRAMMVKNNWTLKKNEESGFIKQAEFESIKRDGENSIKRWIDKQLANTTVTVVLIGSETLDSQYVQYEIKQSYLRNNAIIAIKIGKIKNLSQQVSLSQSAVKIVGKTNQGELLWFDEILDREYDYIKDDGFNKLENWIENCDKMKHKQG</sequence>
<dbReference type="EMBL" id="JARQBN010000028">
    <property type="protein sequence ID" value="MDT2829113.1"/>
    <property type="molecule type" value="Genomic_DNA"/>
</dbReference>
<proteinExistence type="predicted"/>
<dbReference type="Pfam" id="PF08937">
    <property type="entry name" value="ThsB_TIR"/>
    <property type="match status" value="1"/>
</dbReference>
<feature type="domain" description="Thoeris protein ThsB TIR-like" evidence="1">
    <location>
        <begin position="6"/>
        <end position="101"/>
    </location>
</feature>
<evidence type="ECO:0000313" key="3">
    <source>
        <dbReference type="Proteomes" id="UP001265301"/>
    </source>
</evidence>
<dbReference type="Proteomes" id="UP001265301">
    <property type="component" value="Unassembled WGS sequence"/>
</dbReference>
<dbReference type="SUPFAM" id="SSF52206">
    <property type="entry name" value="Hypothetical protein MTH538"/>
    <property type="match status" value="1"/>
</dbReference>
<evidence type="ECO:0000313" key="2">
    <source>
        <dbReference type="EMBL" id="MDT2829113.1"/>
    </source>
</evidence>
<accession>A0ABU3FT19</accession>
<comment type="caution">
    <text evidence="2">The sequence shown here is derived from an EMBL/GenBank/DDBJ whole genome shotgun (WGS) entry which is preliminary data.</text>
</comment>
<name>A0ABU3FT19_9ENTE</name>
<protein>
    <submittedName>
        <fullName evidence="2">TIR domain-containing protein</fullName>
    </submittedName>
</protein>
<reference evidence="2 3" key="1">
    <citation type="submission" date="2023-03" db="EMBL/GenBank/DDBJ databases">
        <authorList>
            <person name="Shen W."/>
            <person name="Cai J."/>
        </authorList>
    </citation>
    <scope>NUCLEOTIDE SEQUENCE [LARGE SCALE GENOMIC DNA]</scope>
    <source>
        <strain evidence="2 3">B101</strain>
    </source>
</reference>
<evidence type="ECO:0000259" key="1">
    <source>
        <dbReference type="Pfam" id="PF08937"/>
    </source>
</evidence>